<name>A0A0E9UEJ8_ANGAN</name>
<evidence type="ECO:0000313" key="1">
    <source>
        <dbReference type="EMBL" id="JAH63358.1"/>
    </source>
</evidence>
<reference evidence="1" key="1">
    <citation type="submission" date="2014-11" db="EMBL/GenBank/DDBJ databases">
        <authorList>
            <person name="Amaro Gonzalez C."/>
        </authorList>
    </citation>
    <scope>NUCLEOTIDE SEQUENCE</scope>
</reference>
<protein>
    <submittedName>
        <fullName evidence="1">Uncharacterized protein</fullName>
    </submittedName>
</protein>
<reference evidence="1" key="2">
    <citation type="journal article" date="2015" name="Fish Shellfish Immunol.">
        <title>Early steps in the European eel (Anguilla anguilla)-Vibrio vulnificus interaction in the gills: Role of the RtxA13 toxin.</title>
        <authorList>
            <person name="Callol A."/>
            <person name="Pajuelo D."/>
            <person name="Ebbesson L."/>
            <person name="Teles M."/>
            <person name="MacKenzie S."/>
            <person name="Amaro C."/>
        </authorList>
    </citation>
    <scope>NUCLEOTIDE SEQUENCE</scope>
</reference>
<sequence length="38" mass="4050">MGPVPPPPYLGHNIVKIAIRQISGPNTSVTVFHGVQLN</sequence>
<proteinExistence type="predicted"/>
<organism evidence="1">
    <name type="scientific">Anguilla anguilla</name>
    <name type="common">European freshwater eel</name>
    <name type="synonym">Muraena anguilla</name>
    <dbReference type="NCBI Taxonomy" id="7936"/>
    <lineage>
        <taxon>Eukaryota</taxon>
        <taxon>Metazoa</taxon>
        <taxon>Chordata</taxon>
        <taxon>Craniata</taxon>
        <taxon>Vertebrata</taxon>
        <taxon>Euteleostomi</taxon>
        <taxon>Actinopterygii</taxon>
        <taxon>Neopterygii</taxon>
        <taxon>Teleostei</taxon>
        <taxon>Anguilliformes</taxon>
        <taxon>Anguillidae</taxon>
        <taxon>Anguilla</taxon>
    </lineage>
</organism>
<dbReference type="AlphaFoldDB" id="A0A0E9UEJ8"/>
<dbReference type="EMBL" id="GBXM01045219">
    <property type="protein sequence ID" value="JAH63358.1"/>
    <property type="molecule type" value="Transcribed_RNA"/>
</dbReference>
<accession>A0A0E9UEJ8</accession>